<feature type="region of interest" description="Disordered" evidence="1">
    <location>
        <begin position="40"/>
        <end position="73"/>
    </location>
</feature>
<reference evidence="2" key="1">
    <citation type="submission" date="2020-01" db="EMBL/GenBank/DDBJ databases">
        <authorList>
            <person name="Yang Y."/>
            <person name="Kwon Y.M."/>
        </authorList>
    </citation>
    <scope>NUCLEOTIDE SEQUENCE</scope>
    <source>
        <strain evidence="2">PG104</strain>
    </source>
</reference>
<dbReference type="KEGG" id="fap:GR316_03745"/>
<dbReference type="EMBL" id="CP047289">
    <property type="protein sequence ID" value="QUS35458.1"/>
    <property type="molecule type" value="Genomic_DNA"/>
</dbReference>
<feature type="compositionally biased region" description="Gly residues" evidence="1">
    <location>
        <begin position="51"/>
        <end position="64"/>
    </location>
</feature>
<protein>
    <submittedName>
        <fullName evidence="2">Host attachment protein</fullName>
    </submittedName>
</protein>
<gene>
    <name evidence="2" type="ORF">GR316_03745</name>
</gene>
<keyword evidence="3" id="KW-1185">Reference proteome</keyword>
<evidence type="ECO:0000256" key="1">
    <source>
        <dbReference type="SAM" id="MobiDB-lite"/>
    </source>
</evidence>
<dbReference type="Proteomes" id="UP000679284">
    <property type="component" value="Chromosome"/>
</dbReference>
<name>A0A8J8SKK1_9RHOB</name>
<evidence type="ECO:0000313" key="2">
    <source>
        <dbReference type="EMBL" id="QUS35458.1"/>
    </source>
</evidence>
<evidence type="ECO:0000313" key="3">
    <source>
        <dbReference type="Proteomes" id="UP000679284"/>
    </source>
</evidence>
<accession>A0A8J8SKK1</accession>
<dbReference type="AlphaFoldDB" id="A0A8J8SKK1"/>
<dbReference type="Pfam" id="PF18856">
    <property type="entry name" value="baeRF_family12"/>
    <property type="match status" value="1"/>
</dbReference>
<dbReference type="InterPro" id="IPR041374">
    <property type="entry name" value="BaeRF_family12"/>
</dbReference>
<organism evidence="2 3">
    <name type="scientific">Falsirhodobacter algicola</name>
    <dbReference type="NCBI Taxonomy" id="2692330"/>
    <lineage>
        <taxon>Bacteria</taxon>
        <taxon>Pseudomonadati</taxon>
        <taxon>Pseudomonadota</taxon>
        <taxon>Alphaproteobacteria</taxon>
        <taxon>Rhodobacterales</taxon>
        <taxon>Paracoccaceae</taxon>
        <taxon>Falsirhodobacter</taxon>
    </lineage>
</organism>
<feature type="compositionally biased region" description="Basic and acidic residues" evidence="1">
    <location>
        <begin position="40"/>
        <end position="50"/>
    </location>
</feature>
<dbReference type="RefSeq" id="WP_211784706.1">
    <property type="nucleotide sequence ID" value="NZ_CP047289.1"/>
</dbReference>
<sequence>MQRLTHGTWVVVADGEKALFMENEGDGQYPVLRVRRLETHENPPDRDQGTDKGGQIGNGRGGTGSAMDQTDFHQLEKDRFAHDLAQTLYKLAHAGRFDRLILVAAPQTLGAIRPELHKEVQDRIVGEIAKSLTSMPIDKIEKAITDELAAA</sequence>
<proteinExistence type="predicted"/>